<dbReference type="EMBL" id="KV426514">
    <property type="protein sequence ID" value="KZV80173.1"/>
    <property type="molecule type" value="Genomic_DNA"/>
</dbReference>
<sequence>VGPVVLWVGVDPESAQDPSACGIDCLKLLREYKLDDVEVEFRASTYVRTASQTVRGPRLLPPVSDLDPTVAVRAPFTAALGLSIAAQATLDYEGTGGLYIAQGGGSSNILLLTVGTCVVAPNPPSHPRAYETRRPARDLGESPSCACSPRSWYSHDTASSALQDGVLGVPWHEHLGNVRGRDTGNDDANARNATIREANHHLKISRDKLKATKTSIRALKRFGRTVKRDWAEPTDRIIGRLVHAPPLILGAAPEGFTQDYALVQLDMAKFGDAFKGNVVDLGASLSYQRTFFTMMREFGNPFKYPVFRLLQLQGVIPLTSLRKPEHVNCNGDPGLVVMKRGKGIGITIGLATGVFSYVREYFKDLDQAPQTSLEWPILPLKFKNGPRDYYVFSDVGDSGSVIVDGLGRVGGLITGGSGQPGSDGHIDVTYATPFCWLLSRIQAGGFPDAHVYSRSL</sequence>
<name>A0A165BA53_EXIGL</name>
<dbReference type="InParanoid" id="A0A165BA53"/>
<dbReference type="Proteomes" id="UP000077266">
    <property type="component" value="Unassembled WGS sequence"/>
</dbReference>
<protein>
    <submittedName>
        <fullName evidence="1">Uncharacterized protein</fullName>
    </submittedName>
</protein>
<feature type="non-terminal residue" evidence="1">
    <location>
        <position position="1"/>
    </location>
</feature>
<evidence type="ECO:0000313" key="2">
    <source>
        <dbReference type="Proteomes" id="UP000077266"/>
    </source>
</evidence>
<organism evidence="1 2">
    <name type="scientific">Exidia glandulosa HHB12029</name>
    <dbReference type="NCBI Taxonomy" id="1314781"/>
    <lineage>
        <taxon>Eukaryota</taxon>
        <taxon>Fungi</taxon>
        <taxon>Dikarya</taxon>
        <taxon>Basidiomycota</taxon>
        <taxon>Agaricomycotina</taxon>
        <taxon>Agaricomycetes</taxon>
        <taxon>Auriculariales</taxon>
        <taxon>Exidiaceae</taxon>
        <taxon>Exidia</taxon>
    </lineage>
</organism>
<evidence type="ECO:0000313" key="1">
    <source>
        <dbReference type="EMBL" id="KZV80173.1"/>
    </source>
</evidence>
<proteinExistence type="predicted"/>
<reference evidence="1 2" key="1">
    <citation type="journal article" date="2016" name="Mol. Biol. Evol.">
        <title>Comparative Genomics of Early-Diverging Mushroom-Forming Fungi Provides Insights into the Origins of Lignocellulose Decay Capabilities.</title>
        <authorList>
            <person name="Nagy L.G."/>
            <person name="Riley R."/>
            <person name="Tritt A."/>
            <person name="Adam C."/>
            <person name="Daum C."/>
            <person name="Floudas D."/>
            <person name="Sun H."/>
            <person name="Yadav J.S."/>
            <person name="Pangilinan J."/>
            <person name="Larsson K.H."/>
            <person name="Matsuura K."/>
            <person name="Barry K."/>
            <person name="Labutti K."/>
            <person name="Kuo R."/>
            <person name="Ohm R.A."/>
            <person name="Bhattacharya S.S."/>
            <person name="Shirouzu T."/>
            <person name="Yoshinaga Y."/>
            <person name="Martin F.M."/>
            <person name="Grigoriev I.V."/>
            <person name="Hibbett D.S."/>
        </authorList>
    </citation>
    <scope>NUCLEOTIDE SEQUENCE [LARGE SCALE GENOMIC DNA]</scope>
    <source>
        <strain evidence="1 2">HHB12029</strain>
    </source>
</reference>
<dbReference type="OrthoDB" id="5424209at2759"/>
<dbReference type="AlphaFoldDB" id="A0A165BA53"/>
<gene>
    <name evidence="1" type="ORF">EXIGLDRAFT_630707</name>
</gene>
<keyword evidence="2" id="KW-1185">Reference proteome</keyword>
<accession>A0A165BA53</accession>